<keyword evidence="3" id="KW-1185">Reference proteome</keyword>
<evidence type="ECO:0000256" key="1">
    <source>
        <dbReference type="SAM" id="Phobius"/>
    </source>
</evidence>
<dbReference type="EMBL" id="JANEYG010000024">
    <property type="protein sequence ID" value="KAJ8918528.1"/>
    <property type="molecule type" value="Genomic_DNA"/>
</dbReference>
<proteinExistence type="predicted"/>
<keyword evidence="1" id="KW-0812">Transmembrane</keyword>
<keyword evidence="1" id="KW-0472">Membrane</keyword>
<comment type="caution">
    <text evidence="2">The sequence shown here is derived from an EMBL/GenBank/DDBJ whole genome shotgun (WGS) entry which is preliminary data.</text>
</comment>
<keyword evidence="1" id="KW-1133">Transmembrane helix</keyword>
<gene>
    <name evidence="2" type="ORF">NQ315_013032</name>
</gene>
<reference evidence="2 3" key="1">
    <citation type="journal article" date="2023" name="Insect Mol. Biol.">
        <title>Genome sequencing provides insights into the evolution of gene families encoding plant cell wall-degrading enzymes in longhorned beetles.</title>
        <authorList>
            <person name="Shin N.R."/>
            <person name="Okamura Y."/>
            <person name="Kirsch R."/>
            <person name="Pauchet Y."/>
        </authorList>
    </citation>
    <scope>NUCLEOTIDE SEQUENCE [LARGE SCALE GENOMIC DNA]</scope>
    <source>
        <strain evidence="2">EAD_L_NR</strain>
    </source>
</reference>
<protein>
    <submittedName>
        <fullName evidence="2">Uncharacterized protein</fullName>
    </submittedName>
</protein>
<name>A0AAV8VW94_9CUCU</name>
<dbReference type="Proteomes" id="UP001159042">
    <property type="component" value="Unassembled WGS sequence"/>
</dbReference>
<accession>A0AAV8VW94</accession>
<evidence type="ECO:0000313" key="2">
    <source>
        <dbReference type="EMBL" id="KAJ8918528.1"/>
    </source>
</evidence>
<feature type="transmembrane region" description="Helical" evidence="1">
    <location>
        <begin position="46"/>
        <end position="67"/>
    </location>
</feature>
<dbReference type="AlphaFoldDB" id="A0AAV8VW94"/>
<evidence type="ECO:0000313" key="3">
    <source>
        <dbReference type="Proteomes" id="UP001159042"/>
    </source>
</evidence>
<organism evidence="2 3">
    <name type="scientific">Exocentrus adspersus</name>
    <dbReference type="NCBI Taxonomy" id="1586481"/>
    <lineage>
        <taxon>Eukaryota</taxon>
        <taxon>Metazoa</taxon>
        <taxon>Ecdysozoa</taxon>
        <taxon>Arthropoda</taxon>
        <taxon>Hexapoda</taxon>
        <taxon>Insecta</taxon>
        <taxon>Pterygota</taxon>
        <taxon>Neoptera</taxon>
        <taxon>Endopterygota</taxon>
        <taxon>Coleoptera</taxon>
        <taxon>Polyphaga</taxon>
        <taxon>Cucujiformia</taxon>
        <taxon>Chrysomeloidea</taxon>
        <taxon>Cerambycidae</taxon>
        <taxon>Lamiinae</taxon>
        <taxon>Acanthocinini</taxon>
        <taxon>Exocentrus</taxon>
    </lineage>
</organism>
<sequence length="132" mass="15271">MDHNHTEYVDGPIDFADVGYTENYPIEYGMGVFEEAYKYVNIMHQIVKLLMDWISFGAPIAVLVVLVNKNKYFRMAFAKVFKRSVRNYDVEQENLDESEPHVASHTNISYNNTNDTMVFSNSENKFLPSITS</sequence>